<keyword evidence="2" id="KW-1185">Reference proteome</keyword>
<sequence>MRITIPGFSLVILIGPSGSGKSTFARRHFSPSEIISSDACRAHICDDEQNQAVTGDAFSLLHFIAAKRLRYRRLTVIDATSVQIRARAALLRLARQYRCAAIAVVLSFPEEVCRDRDRKRPGRQVGPEVIRDQIGNLKRSLPGLRKEGFKKVFILRSTEQADAVRIVRRYRKHDGSGAASSEE</sequence>
<dbReference type="Proteomes" id="UP000288096">
    <property type="component" value="Unassembled WGS sequence"/>
</dbReference>
<reference evidence="2" key="2">
    <citation type="submission" date="2019-01" db="EMBL/GenBank/DDBJ databases">
        <title>Genome sequence of Desulfonema ishimotonii strain Tokyo 01.</title>
        <authorList>
            <person name="Fukui M."/>
        </authorList>
    </citation>
    <scope>NUCLEOTIDE SEQUENCE [LARGE SCALE GENOMIC DNA]</scope>
    <source>
        <strain evidence="2">Tokyo 01</strain>
    </source>
</reference>
<protein>
    <submittedName>
        <fullName evidence="1">Polynucleotide kinase-phosphatase</fullName>
    </submittedName>
</protein>
<gene>
    <name evidence="1" type="ORF">DENIS_1061</name>
</gene>
<dbReference type="AlphaFoldDB" id="A0A401FT32"/>
<evidence type="ECO:0000313" key="2">
    <source>
        <dbReference type="Proteomes" id="UP000288096"/>
    </source>
</evidence>
<dbReference type="InterPro" id="IPR017101">
    <property type="entry name" value="P-loop_ATP/GTP-bd_All4644_prd"/>
</dbReference>
<dbReference type="GO" id="GO:0016301">
    <property type="term" value="F:kinase activity"/>
    <property type="evidence" value="ECO:0007669"/>
    <property type="project" value="UniProtKB-KW"/>
</dbReference>
<reference evidence="2" key="1">
    <citation type="submission" date="2017-11" db="EMBL/GenBank/DDBJ databases">
        <authorList>
            <person name="Watanabe M."/>
            <person name="Kojima H."/>
        </authorList>
    </citation>
    <scope>NUCLEOTIDE SEQUENCE [LARGE SCALE GENOMIC DNA]</scope>
    <source>
        <strain evidence="2">Tokyo 01</strain>
    </source>
</reference>
<keyword evidence="1" id="KW-0808">Transferase</keyword>
<dbReference type="Pfam" id="PF13671">
    <property type="entry name" value="AAA_33"/>
    <property type="match status" value="1"/>
</dbReference>
<dbReference type="PIRSF" id="PIRSF037081">
    <property type="entry name" value="P-loop_All4644_prd"/>
    <property type="match status" value="1"/>
</dbReference>
<organism evidence="1 2">
    <name type="scientific">Desulfonema ishimotonii</name>
    <dbReference type="NCBI Taxonomy" id="45657"/>
    <lineage>
        <taxon>Bacteria</taxon>
        <taxon>Pseudomonadati</taxon>
        <taxon>Thermodesulfobacteriota</taxon>
        <taxon>Desulfobacteria</taxon>
        <taxon>Desulfobacterales</taxon>
        <taxon>Desulfococcaceae</taxon>
        <taxon>Desulfonema</taxon>
    </lineage>
</organism>
<comment type="caution">
    <text evidence="1">The sequence shown here is derived from an EMBL/GenBank/DDBJ whole genome shotgun (WGS) entry which is preliminary data.</text>
</comment>
<dbReference type="SUPFAM" id="SSF52540">
    <property type="entry name" value="P-loop containing nucleoside triphosphate hydrolases"/>
    <property type="match status" value="1"/>
</dbReference>
<evidence type="ECO:0000313" key="1">
    <source>
        <dbReference type="EMBL" id="GBC60116.1"/>
    </source>
</evidence>
<dbReference type="PANTHER" id="PTHR12435">
    <property type="match status" value="1"/>
</dbReference>
<dbReference type="Gene3D" id="3.40.50.300">
    <property type="entry name" value="P-loop containing nucleotide triphosphate hydrolases"/>
    <property type="match status" value="1"/>
</dbReference>
<accession>A0A401FT32</accession>
<keyword evidence="1" id="KW-0418">Kinase</keyword>
<dbReference type="InterPro" id="IPR027417">
    <property type="entry name" value="P-loop_NTPase"/>
</dbReference>
<proteinExistence type="predicted"/>
<name>A0A401FT32_9BACT</name>
<dbReference type="EMBL" id="BEXT01000001">
    <property type="protein sequence ID" value="GBC60116.1"/>
    <property type="molecule type" value="Genomic_DNA"/>
</dbReference>